<proteinExistence type="predicted"/>
<feature type="compositionally biased region" description="Polar residues" evidence="1">
    <location>
        <begin position="242"/>
        <end position="255"/>
    </location>
</feature>
<dbReference type="AlphaFoldDB" id="A0A2P4YUU0"/>
<dbReference type="Proteomes" id="UP000237271">
    <property type="component" value="Unassembled WGS sequence"/>
</dbReference>
<feature type="compositionally biased region" description="Low complexity" evidence="1">
    <location>
        <begin position="172"/>
        <end position="187"/>
    </location>
</feature>
<accession>A0A2P4YUU0</accession>
<feature type="region of interest" description="Disordered" evidence="1">
    <location>
        <begin position="533"/>
        <end position="553"/>
    </location>
</feature>
<evidence type="ECO:0000313" key="3">
    <source>
        <dbReference type="Proteomes" id="UP000237271"/>
    </source>
</evidence>
<feature type="region of interest" description="Disordered" evidence="1">
    <location>
        <begin position="305"/>
        <end position="325"/>
    </location>
</feature>
<feature type="compositionally biased region" description="Polar residues" evidence="1">
    <location>
        <begin position="213"/>
        <end position="225"/>
    </location>
</feature>
<reference evidence="2 3" key="1">
    <citation type="journal article" date="2017" name="Genome Biol. Evol.">
        <title>Phytophthora megakarya and P. palmivora, closely related causal agents of cacao black pod rot, underwent increases in genome sizes and gene numbers by different mechanisms.</title>
        <authorList>
            <person name="Ali S.S."/>
            <person name="Shao J."/>
            <person name="Lary D.J."/>
            <person name="Kronmiller B."/>
            <person name="Shen D."/>
            <person name="Strem M.D."/>
            <person name="Amoako-Attah I."/>
            <person name="Akrofi A.Y."/>
            <person name="Begoude B.A."/>
            <person name="Ten Hoopen G.M."/>
            <person name="Coulibaly K."/>
            <person name="Kebe B.I."/>
            <person name="Melnick R.L."/>
            <person name="Guiltinan M.J."/>
            <person name="Tyler B.M."/>
            <person name="Meinhardt L.W."/>
            <person name="Bailey B.A."/>
        </authorList>
    </citation>
    <scope>NUCLEOTIDE SEQUENCE [LARGE SCALE GENOMIC DNA]</scope>
    <source>
        <strain evidence="3">sbr112.9</strain>
    </source>
</reference>
<comment type="caution">
    <text evidence="2">The sequence shown here is derived from an EMBL/GenBank/DDBJ whole genome shotgun (WGS) entry which is preliminary data.</text>
</comment>
<keyword evidence="3" id="KW-1185">Reference proteome</keyword>
<sequence length="575" mass="64193">MVVAANQDQLLVRSLDAFLHRNQQKKEYSQVKSDLKNVMRDLGRAESSSDESDSSSDSDVEGNTTSKEKHQRHKKLDKASYKRSRQETTSKSEEGGRKVKRCRQESEKVMSLKSSTDAGEKRKVMSSGKNGLQKKSTKPKQLNAADDKSGVSDNVAAVTTPKRSKLSMNTASPVVSISSSSDSSNPNTPEQPGLSRVERQLLALKELQWTPPHATTSKSQLNNQEELTDSAVDAASVLAQLSSTTNQVESKSKSVPNGKKSIHRMKAQALFTDIEDNVNKDNCEVTKKVLKEVEATSSSIKKAVVAKGPNKRGRKMSPHAEAEKQNVVVKEPKKVVEDNQVEPAKLAEKLEEDAELDEELEQLEQYEPEFASVPLVSDNGSLLAATMYQYTPAASTSDIMMANTDKDIENVRAVAATEQVNLLMQFSRQNERLKMNFLAERERIYKHPDCSCVSHSHPKKSSSSSGVNWRRNVAHDYLKRKQLKRRHKKQLAAKLQQLHASYAVQIQELYAMQQMEANAFRARQQFQHLHREFRRQTNKTDSAPSSPNTVASPIKHAVMPDHLSGANFPYPDLLS</sequence>
<dbReference type="OrthoDB" id="161629at2759"/>
<feature type="compositionally biased region" description="Polar residues" evidence="1">
    <location>
        <begin position="539"/>
        <end position="551"/>
    </location>
</feature>
<evidence type="ECO:0000256" key="1">
    <source>
        <dbReference type="SAM" id="MobiDB-lite"/>
    </source>
</evidence>
<feature type="compositionally biased region" description="Basic and acidic residues" evidence="1">
    <location>
        <begin position="24"/>
        <end position="44"/>
    </location>
</feature>
<dbReference type="EMBL" id="NCKW01000057">
    <property type="protein sequence ID" value="POM81550.1"/>
    <property type="molecule type" value="Genomic_DNA"/>
</dbReference>
<protein>
    <submittedName>
        <fullName evidence="2">Uncharacterized protein</fullName>
    </submittedName>
</protein>
<feature type="region of interest" description="Disordered" evidence="1">
    <location>
        <begin position="242"/>
        <end position="261"/>
    </location>
</feature>
<gene>
    <name evidence="2" type="ORF">PHPALM_465</name>
</gene>
<organism evidence="2 3">
    <name type="scientific">Phytophthora palmivora</name>
    <dbReference type="NCBI Taxonomy" id="4796"/>
    <lineage>
        <taxon>Eukaryota</taxon>
        <taxon>Sar</taxon>
        <taxon>Stramenopiles</taxon>
        <taxon>Oomycota</taxon>
        <taxon>Peronosporomycetes</taxon>
        <taxon>Peronosporales</taxon>
        <taxon>Peronosporaceae</taxon>
        <taxon>Phytophthora</taxon>
    </lineage>
</organism>
<evidence type="ECO:0000313" key="2">
    <source>
        <dbReference type="EMBL" id="POM81550.1"/>
    </source>
</evidence>
<feature type="compositionally biased region" description="Acidic residues" evidence="1">
    <location>
        <begin position="48"/>
        <end position="60"/>
    </location>
</feature>
<feature type="region of interest" description="Disordered" evidence="1">
    <location>
        <begin position="21"/>
        <end position="228"/>
    </location>
</feature>
<name>A0A2P4YUU0_9STRA</name>
<feature type="compositionally biased region" description="Basic and acidic residues" evidence="1">
    <location>
        <begin position="77"/>
        <end position="110"/>
    </location>
</feature>